<organism evidence="3 4">
    <name type="scientific">Vibrio ishigakensis</name>
    <dbReference type="NCBI Taxonomy" id="1481914"/>
    <lineage>
        <taxon>Bacteria</taxon>
        <taxon>Pseudomonadati</taxon>
        <taxon>Pseudomonadota</taxon>
        <taxon>Gammaproteobacteria</taxon>
        <taxon>Vibrionales</taxon>
        <taxon>Vibrionaceae</taxon>
        <taxon>Vibrio</taxon>
    </lineage>
</organism>
<evidence type="ECO:0000259" key="2">
    <source>
        <dbReference type="Pfam" id="PF03372"/>
    </source>
</evidence>
<dbReference type="Proteomes" id="UP000031671">
    <property type="component" value="Unassembled WGS sequence"/>
</dbReference>
<dbReference type="Gene3D" id="3.60.10.10">
    <property type="entry name" value="Endonuclease/exonuclease/phosphatase"/>
    <property type="match status" value="1"/>
</dbReference>
<dbReference type="AlphaFoldDB" id="A0A0B8NZS6"/>
<protein>
    <recommendedName>
        <fullName evidence="2">Endonuclease/exonuclease/phosphatase domain-containing protein</fullName>
    </recommendedName>
</protein>
<dbReference type="SUPFAM" id="SSF56219">
    <property type="entry name" value="DNase I-like"/>
    <property type="match status" value="1"/>
</dbReference>
<reference evidence="3 4" key="2">
    <citation type="submission" date="2015-01" db="EMBL/GenBank/DDBJ databases">
        <authorList>
            <consortium name="NBRP consortium"/>
            <person name="Sawabe T."/>
            <person name="Meirelles P."/>
            <person name="Feng G."/>
            <person name="Sayaka M."/>
            <person name="Hattori M."/>
            <person name="Ohkuma M."/>
        </authorList>
    </citation>
    <scope>NUCLEOTIDE SEQUENCE [LARGE SCALE GENOMIC DNA]</scope>
    <source>
        <strain evidence="4">JCM 19231</strain>
    </source>
</reference>
<keyword evidence="1" id="KW-0812">Transmembrane</keyword>
<dbReference type="GO" id="GO:0003824">
    <property type="term" value="F:catalytic activity"/>
    <property type="evidence" value="ECO:0007669"/>
    <property type="project" value="InterPro"/>
</dbReference>
<evidence type="ECO:0000256" key="1">
    <source>
        <dbReference type="SAM" id="Phobius"/>
    </source>
</evidence>
<gene>
    <name evidence="3" type="ORF">JCM19231_114</name>
</gene>
<feature type="domain" description="Endonuclease/exonuclease/phosphatase" evidence="2">
    <location>
        <begin position="92"/>
        <end position="300"/>
    </location>
</feature>
<keyword evidence="1" id="KW-0472">Membrane</keyword>
<comment type="caution">
    <text evidence="3">The sequence shown here is derived from an EMBL/GenBank/DDBJ whole genome shotgun (WGS) entry which is preliminary data.</text>
</comment>
<proteinExistence type="predicted"/>
<keyword evidence="4" id="KW-1185">Reference proteome</keyword>
<dbReference type="InterPro" id="IPR036691">
    <property type="entry name" value="Endo/exonu/phosph_ase_sf"/>
</dbReference>
<accession>A0A0B8NZS6</accession>
<reference evidence="3 4" key="1">
    <citation type="submission" date="2015-01" db="EMBL/GenBank/DDBJ databases">
        <title>Vibrio sp. C1 JCM 19231 whole genome shotgun sequence.</title>
        <authorList>
            <person name="Sawabe T."/>
            <person name="Meirelles P."/>
            <person name="Feng G."/>
            <person name="Sayaka M."/>
            <person name="Hattori M."/>
            <person name="Ohkuma M."/>
        </authorList>
    </citation>
    <scope>NUCLEOTIDE SEQUENCE [LARGE SCALE GENOMIC DNA]</scope>
    <source>
        <strain evidence="4">JCM 19231</strain>
    </source>
</reference>
<dbReference type="PROSITE" id="PS51257">
    <property type="entry name" value="PROKAR_LIPOPROTEIN"/>
    <property type="match status" value="1"/>
</dbReference>
<dbReference type="EMBL" id="BBRZ01000153">
    <property type="protein sequence ID" value="GAM59441.1"/>
    <property type="molecule type" value="Genomic_DNA"/>
</dbReference>
<dbReference type="Pfam" id="PF03372">
    <property type="entry name" value="Exo_endo_phos"/>
    <property type="match status" value="1"/>
</dbReference>
<dbReference type="InterPro" id="IPR005135">
    <property type="entry name" value="Endo/exonuclease/phosphatase"/>
</dbReference>
<name>A0A0B8NZS6_9VIBR</name>
<feature type="transmembrane region" description="Helical" evidence="1">
    <location>
        <begin position="42"/>
        <end position="72"/>
    </location>
</feature>
<evidence type="ECO:0000313" key="3">
    <source>
        <dbReference type="EMBL" id="GAM59441.1"/>
    </source>
</evidence>
<dbReference type="RefSeq" id="WP_261833354.1">
    <property type="nucleotide sequence ID" value="NZ_AP024881.1"/>
</dbReference>
<keyword evidence="1" id="KW-1133">Transmembrane helix</keyword>
<sequence length="311" mass="35434">MVEKLLATGFVLLTLVWAGCWVYNNNWWTENLLSLPGLFFYLYLVIAALSFIIRLHLLGIIALVTGGLFYAFAPPEKALIAQECGDALTIVQYNLAFENQNLTQFIDYLEKEQPDLVVMQEVSPEHGEQFDKLSNLYPYRFGGQPKVGYPSNQLILSQELLYGLNLYEAPYGGKLIRGVWQPRIGLDIATYFAHPPSPRTEILWYQRNSMIATIQEFAALSATKHNLIMGDFNLSSTTPRYEALFPQYENEPVLSWAAFDILGLDVPLMASAIDHLWYQGDTDSAICERRSLREIQGSDHYPVLTRLYFEP</sequence>
<evidence type="ECO:0000313" key="4">
    <source>
        <dbReference type="Proteomes" id="UP000031671"/>
    </source>
</evidence>